<keyword evidence="2" id="KW-1185">Reference proteome</keyword>
<dbReference type="PANTHER" id="PTHR38785">
    <property type="entry name" value="HOMOLOG OF VIRK"/>
    <property type="match status" value="1"/>
</dbReference>
<dbReference type="Proteomes" id="UP000571554">
    <property type="component" value="Unassembled WGS sequence"/>
</dbReference>
<dbReference type="GO" id="GO:0006974">
    <property type="term" value="P:DNA damage response"/>
    <property type="evidence" value="ECO:0007669"/>
    <property type="project" value="TreeGrafter"/>
</dbReference>
<dbReference type="InterPro" id="IPR007488">
    <property type="entry name" value="DUF535"/>
</dbReference>
<dbReference type="PANTHER" id="PTHR38785:SF1">
    <property type="entry name" value="HOMOLOG OF VIRK"/>
    <property type="match status" value="1"/>
</dbReference>
<reference evidence="1 2" key="1">
    <citation type="submission" date="2020-08" db="EMBL/GenBank/DDBJ databases">
        <title>Above-ground endophytic microbial communities from plants in different locations in the United States.</title>
        <authorList>
            <person name="Frank C."/>
        </authorList>
    </citation>
    <scope>NUCLEOTIDE SEQUENCE [LARGE SCALE GENOMIC DNA]</scope>
    <source>
        <strain evidence="1 2">WP4_2_2</strain>
    </source>
</reference>
<protein>
    <recommendedName>
        <fullName evidence="3">DUF535 domain-containing protein</fullName>
    </recommendedName>
</protein>
<evidence type="ECO:0008006" key="3">
    <source>
        <dbReference type="Google" id="ProtNLM"/>
    </source>
</evidence>
<name>A0A7W9TVS5_9BURK</name>
<dbReference type="AlphaFoldDB" id="A0A7W9TVS5"/>
<dbReference type="EMBL" id="JACHBW010000005">
    <property type="protein sequence ID" value="MBB6102323.1"/>
    <property type="molecule type" value="Genomic_DNA"/>
</dbReference>
<dbReference type="RefSeq" id="WP_183723883.1">
    <property type="nucleotide sequence ID" value="NZ_JACHBW010000005.1"/>
</dbReference>
<organism evidence="1 2">
    <name type="scientific">Paraburkholderia bannensis</name>
    <dbReference type="NCBI Taxonomy" id="765414"/>
    <lineage>
        <taxon>Bacteria</taxon>
        <taxon>Pseudomonadati</taxon>
        <taxon>Pseudomonadota</taxon>
        <taxon>Betaproteobacteria</taxon>
        <taxon>Burkholderiales</taxon>
        <taxon>Burkholderiaceae</taxon>
        <taxon>Paraburkholderia</taxon>
    </lineage>
</organism>
<comment type="caution">
    <text evidence="1">The sequence shown here is derived from an EMBL/GenBank/DDBJ whole genome shotgun (WGS) entry which is preliminary data.</text>
</comment>
<evidence type="ECO:0000313" key="1">
    <source>
        <dbReference type="EMBL" id="MBB6102323.1"/>
    </source>
</evidence>
<gene>
    <name evidence="1" type="ORF">F4827_002172</name>
</gene>
<proteinExistence type="predicted"/>
<dbReference type="Pfam" id="PF04393">
    <property type="entry name" value="DUF535"/>
    <property type="match status" value="1"/>
</dbReference>
<accession>A0A7W9TVS5</accession>
<sequence>MKTMLAMQRLLRESIPGSTLKARFSRARVWLYAGLKPAAGRIWIRALTDIPLLAAAARRDRRFAEKPFHRFGRAGLDAQARATLIAGHYAAMSRLLGDSWLERLYVSGEPVVLASCEQFEIVAREVTLCKREGLLSISMRDAQTGVDLAWISVIFEQDTHRRTGVFIGGLQGPSGEHRDRVRAVTRACDGLRPKAAVIEALCAMGRELGLARIVAVARASHISSASDAQFRSDYDTFWLELGGVPIESGYALPLSLPHRAIEDVPSNKRSAFRRRQALIASMSAQIQDHLRGAKREGEFAEISIPTRIAKPLGLAWAGAQLGLNTLRK</sequence>
<evidence type="ECO:0000313" key="2">
    <source>
        <dbReference type="Proteomes" id="UP000571554"/>
    </source>
</evidence>